<dbReference type="SUPFAM" id="SSF63411">
    <property type="entry name" value="LuxS/MPP-like metallohydrolase"/>
    <property type="match status" value="2"/>
</dbReference>
<dbReference type="InterPro" id="IPR011249">
    <property type="entry name" value="Metalloenz_LuxS/M16"/>
</dbReference>
<dbReference type="PANTHER" id="PTHR11851">
    <property type="entry name" value="METALLOPROTEASE"/>
    <property type="match status" value="1"/>
</dbReference>
<dbReference type="PANTHER" id="PTHR11851:SF224">
    <property type="entry name" value="PROCESSING PROTEASE"/>
    <property type="match status" value="1"/>
</dbReference>
<evidence type="ECO:0000313" key="2">
    <source>
        <dbReference type="EMBL" id="GMA38923.1"/>
    </source>
</evidence>
<dbReference type="Pfam" id="PF05193">
    <property type="entry name" value="Peptidase_M16_C"/>
    <property type="match status" value="1"/>
</dbReference>
<dbReference type="EMBL" id="BSUO01000001">
    <property type="protein sequence ID" value="GMA38923.1"/>
    <property type="molecule type" value="Genomic_DNA"/>
</dbReference>
<dbReference type="InterPro" id="IPR007863">
    <property type="entry name" value="Peptidase_M16_C"/>
</dbReference>
<dbReference type="Proteomes" id="UP001157126">
    <property type="component" value="Unassembled WGS sequence"/>
</dbReference>
<proteinExistence type="predicted"/>
<evidence type="ECO:0000259" key="1">
    <source>
        <dbReference type="Pfam" id="PF05193"/>
    </source>
</evidence>
<evidence type="ECO:0000313" key="3">
    <source>
        <dbReference type="Proteomes" id="UP001157126"/>
    </source>
</evidence>
<dbReference type="Gene3D" id="3.30.830.10">
    <property type="entry name" value="Metalloenzyme, LuxS/M16 peptidase-like"/>
    <property type="match status" value="2"/>
</dbReference>
<keyword evidence="3" id="KW-1185">Reference proteome</keyword>
<reference evidence="3" key="1">
    <citation type="journal article" date="2019" name="Int. J. Syst. Evol. Microbiol.">
        <title>The Global Catalogue of Microorganisms (GCM) 10K type strain sequencing project: providing services to taxonomists for standard genome sequencing and annotation.</title>
        <authorList>
            <consortium name="The Broad Institute Genomics Platform"/>
            <consortium name="The Broad Institute Genome Sequencing Center for Infectious Disease"/>
            <person name="Wu L."/>
            <person name="Ma J."/>
        </authorList>
    </citation>
    <scope>NUCLEOTIDE SEQUENCE [LARGE SCALE GENOMIC DNA]</scope>
    <source>
        <strain evidence="3">NBRC 113072</strain>
    </source>
</reference>
<comment type="caution">
    <text evidence="2">The sequence shown here is derived from an EMBL/GenBank/DDBJ whole genome shotgun (WGS) entry which is preliminary data.</text>
</comment>
<sequence>MARTLDEGAGEHDAEEMVELLERTGVAMHAGVGERGLAVDLDVPSRRLAEALELAVDVVTRPRFGEAEVRRHVRTRLAEIDQEDANPGMRAAREFAATFYADGTRASRPTAGSRETVAALTSEDVRAHHARLSPRGSTVVVAGDLRGLPVSRLVDSAFAGWSGPGAQGEPEPLRRATDAARIVVVDRPGSVQSELYLGCAGPDRRVPGGWAPFPVLAYLLGGSPNARLDAVLREEKGYTYGMRAVSRPRTSGGLFIASGSVRTEVTAEALELTLGILDDAAQGFTAEETSAGVDFLALTAPGRYATADAVAAEAAARAFDGLGTAHTTQVLADTLALSAERVSQAYVDHIDRRRTVVIVGDADRIVGPLEALGHPVSVVS</sequence>
<name>A0ABQ6INW7_9MICO</name>
<gene>
    <name evidence="2" type="ORF">GCM10025883_09680</name>
</gene>
<dbReference type="RefSeq" id="WP_284302944.1">
    <property type="nucleotide sequence ID" value="NZ_BSUO01000001.1"/>
</dbReference>
<accession>A0ABQ6INW7</accession>
<dbReference type="InterPro" id="IPR050361">
    <property type="entry name" value="MPP/UQCRC_Complex"/>
</dbReference>
<protein>
    <submittedName>
        <fullName evidence="2">Peptidase M16</fullName>
    </submittedName>
</protein>
<organism evidence="2 3">
    <name type="scientific">Mobilicoccus caccae</name>
    <dbReference type="NCBI Taxonomy" id="1859295"/>
    <lineage>
        <taxon>Bacteria</taxon>
        <taxon>Bacillati</taxon>
        <taxon>Actinomycetota</taxon>
        <taxon>Actinomycetes</taxon>
        <taxon>Micrococcales</taxon>
        <taxon>Dermatophilaceae</taxon>
        <taxon>Mobilicoccus</taxon>
    </lineage>
</organism>
<feature type="domain" description="Peptidase M16 C-terminal" evidence="1">
    <location>
        <begin position="120"/>
        <end position="290"/>
    </location>
</feature>